<organism evidence="3 4">
    <name type="scientific">Caenorhabditis bovis</name>
    <dbReference type="NCBI Taxonomy" id="2654633"/>
    <lineage>
        <taxon>Eukaryota</taxon>
        <taxon>Metazoa</taxon>
        <taxon>Ecdysozoa</taxon>
        <taxon>Nematoda</taxon>
        <taxon>Chromadorea</taxon>
        <taxon>Rhabditida</taxon>
        <taxon>Rhabditina</taxon>
        <taxon>Rhabditomorpha</taxon>
        <taxon>Rhabditoidea</taxon>
        <taxon>Rhabditidae</taxon>
        <taxon>Peloderinae</taxon>
        <taxon>Caenorhabditis</taxon>
    </lineage>
</organism>
<keyword evidence="4" id="KW-1185">Reference proteome</keyword>
<sequence>MKFTAVIFFLIAGLCSSTPVRMDIYDIFKNEPLMYATSSSMWEMPNSGDLLVGMVVAIAAFVLFALIVAVCVFPRRGKRVEF</sequence>
<dbReference type="AlphaFoldDB" id="A0A8S1FCJ7"/>
<keyword evidence="2" id="KW-0732">Signal</keyword>
<feature type="transmembrane region" description="Helical" evidence="1">
    <location>
        <begin position="50"/>
        <end position="73"/>
    </location>
</feature>
<evidence type="ECO:0000256" key="2">
    <source>
        <dbReference type="SAM" id="SignalP"/>
    </source>
</evidence>
<keyword evidence="1" id="KW-0472">Membrane</keyword>
<keyword evidence="1" id="KW-1133">Transmembrane helix</keyword>
<accession>A0A8S1FCJ7</accession>
<protein>
    <submittedName>
        <fullName evidence="3">Uncharacterized protein</fullName>
    </submittedName>
</protein>
<proteinExistence type="predicted"/>
<dbReference type="EMBL" id="CADEPM010000015">
    <property type="protein sequence ID" value="CAB3411701.1"/>
    <property type="molecule type" value="Genomic_DNA"/>
</dbReference>
<reference evidence="3 4" key="1">
    <citation type="submission" date="2020-04" db="EMBL/GenBank/DDBJ databases">
        <authorList>
            <person name="Laetsch R D."/>
            <person name="Stevens L."/>
            <person name="Kumar S."/>
            <person name="Blaxter L. M."/>
        </authorList>
    </citation>
    <scope>NUCLEOTIDE SEQUENCE [LARGE SCALE GENOMIC DNA]</scope>
</reference>
<comment type="caution">
    <text evidence="3">The sequence shown here is derived from an EMBL/GenBank/DDBJ whole genome shotgun (WGS) entry which is preliminary data.</text>
</comment>
<feature type="signal peptide" evidence="2">
    <location>
        <begin position="1"/>
        <end position="17"/>
    </location>
</feature>
<evidence type="ECO:0000256" key="1">
    <source>
        <dbReference type="SAM" id="Phobius"/>
    </source>
</evidence>
<gene>
    <name evidence="3" type="ORF">CBOVIS_LOCUS13076</name>
</gene>
<evidence type="ECO:0000313" key="4">
    <source>
        <dbReference type="Proteomes" id="UP000494206"/>
    </source>
</evidence>
<name>A0A8S1FCJ7_9PELO</name>
<keyword evidence="1" id="KW-0812">Transmembrane</keyword>
<dbReference type="Proteomes" id="UP000494206">
    <property type="component" value="Unassembled WGS sequence"/>
</dbReference>
<feature type="chain" id="PRO_5035798601" evidence="2">
    <location>
        <begin position="18"/>
        <end position="82"/>
    </location>
</feature>
<evidence type="ECO:0000313" key="3">
    <source>
        <dbReference type="EMBL" id="CAB3411701.1"/>
    </source>
</evidence>